<evidence type="ECO:0000259" key="2">
    <source>
        <dbReference type="Pfam" id="PF25183"/>
    </source>
</evidence>
<dbReference type="Pfam" id="PF13620">
    <property type="entry name" value="CarboxypepD_reg"/>
    <property type="match status" value="1"/>
</dbReference>
<reference evidence="3 4" key="1">
    <citation type="submission" date="2019-03" db="EMBL/GenBank/DDBJ databases">
        <title>Genomic Encyclopedia of Type Strains, Phase IV (KMG-IV): sequencing the most valuable type-strain genomes for metagenomic binning, comparative biology and taxonomic classification.</title>
        <authorList>
            <person name="Goeker M."/>
        </authorList>
    </citation>
    <scope>NUCLEOTIDE SEQUENCE [LARGE SCALE GENOMIC DNA]</scope>
    <source>
        <strain evidence="3 4">DSM 103428</strain>
    </source>
</reference>
<gene>
    <name evidence="3" type="ORF">C7378_3147</name>
</gene>
<proteinExistence type="predicted"/>
<comment type="caution">
    <text evidence="3">The sequence shown here is derived from an EMBL/GenBank/DDBJ whole genome shotgun (WGS) entry which is preliminary data.</text>
</comment>
<dbReference type="GO" id="GO:0004180">
    <property type="term" value="F:carboxypeptidase activity"/>
    <property type="evidence" value="ECO:0007669"/>
    <property type="project" value="UniProtKB-KW"/>
</dbReference>
<organism evidence="3 4">
    <name type="scientific">Acidipila rosea</name>
    <dbReference type="NCBI Taxonomy" id="768535"/>
    <lineage>
        <taxon>Bacteria</taxon>
        <taxon>Pseudomonadati</taxon>
        <taxon>Acidobacteriota</taxon>
        <taxon>Terriglobia</taxon>
        <taxon>Terriglobales</taxon>
        <taxon>Acidobacteriaceae</taxon>
        <taxon>Acidipila</taxon>
    </lineage>
</organism>
<evidence type="ECO:0000313" key="4">
    <source>
        <dbReference type="Proteomes" id="UP000295210"/>
    </source>
</evidence>
<keyword evidence="3" id="KW-0121">Carboxypeptidase</keyword>
<accession>A0A4R1KYY2</accession>
<feature type="domain" description="TonB-dependent transporter Oar-like beta-barrel" evidence="2">
    <location>
        <begin position="236"/>
        <end position="1101"/>
    </location>
</feature>
<protein>
    <submittedName>
        <fullName evidence="3">Carboxypeptidase family protein</fullName>
    </submittedName>
</protein>
<feature type="signal peptide" evidence="1">
    <location>
        <begin position="1"/>
        <end position="24"/>
    </location>
</feature>
<dbReference type="SUPFAM" id="SSF49464">
    <property type="entry name" value="Carboxypeptidase regulatory domain-like"/>
    <property type="match status" value="1"/>
</dbReference>
<dbReference type="RefSeq" id="WP_131998766.1">
    <property type="nucleotide sequence ID" value="NZ_SMGK01000006.1"/>
</dbReference>
<sequence>MHKVIRNGLALAGTFILSGVVAFAQNTNSGDIRGTVTDPTGAVIPGVTVTVKDIDKGVTHTYTTDGSGVYDTGSIVPDHYLITFTKDGFEKYVRGPITLQVAVVGVNAEMKVGASTQEVVVNTDVPLLQTETGSQSQTLESKQLLNLPQVGADWENFITLLPGASSTIFNNRNGQAASINGNLPYNTVLGDGATTTLPMSENSNVMVLETVSEVKVDDSAFSAQYGIGGVTFNQISKGGSNTWHGSGYEFFQNNALNAAPYAFGQKSTVPVLRYNNFGGSVSGPIIKDKMFFYFNYDRTLDYGGASNGFITVPTAAMLNGDFSGQPTIYDPTTQHVDANGVLHRTSFAQEYGQGNKIPTNLMDPVAKAIQAYYPQANTAGTLVNGQVTNNYFYNVPSSNPYTKYFGRLDYNINANNHMIVSETNTDNPAEYLNQGICPINCQHGDVSNDNAQVSVVSTISPRTINEARFGFTDQLNFFTPFSINEGFPAKLGWNFAKADVFPDIQVNGSCCFELQPQSNAVYKEFVFDPSDVITLTRGRHVLHFGGEFLITRADSTAWGNENAGQMQFSGVYTASTQGTASSTGVPYADFLLGYANGWNANVTPEFGGRMKSPQLFVQDDFKVRPNLTVNLGLRWQGMTGWTEVKGNMKSFDPSVANPANNTNGAMWYGVTHANGRNRLEAPVWSTFLPRAGFSYGFRPDSVIRGGIGLYAYTWSLDTYGPGMGGAFGSSGSVSDNTNGIDPVVLLSSDGNTNYQGAAGKSINSAFQKAPLGADAYNGQGVSYQAYHTPVPKILQWNLSLQQQFGHNMVAEIAYVASHGYNLLFPVDINQVPENKLAANDASGATNARPYPLFQGIGGGGSGGTNNAVSNYNSLQVSLTKRLSSGLQFNTNYTWSHMLDTIDSSGWGSSSGTQGYQNSYSPGANYGSSNFDIRNSFKESALYDLPFGRNRRFLNSNTLLDEVIGGWQLAPTLIWSSGQPFTPVMQTNQSFSQAGDQYPNLVGNPTLQQAGVNEWFNVNAFASPGAGAFGDLHRNSLYGPHYLLANLALGKTFHVWERVNFELRGEANNFINHPSFGLPDTNIGPGHTAQITSVSVGGRTMQLYGRISF</sequence>
<keyword evidence="3" id="KW-0645">Protease</keyword>
<evidence type="ECO:0000313" key="3">
    <source>
        <dbReference type="EMBL" id="TCK70758.1"/>
    </source>
</evidence>
<feature type="chain" id="PRO_5020509400" evidence="1">
    <location>
        <begin position="25"/>
        <end position="1108"/>
    </location>
</feature>
<dbReference type="Proteomes" id="UP000295210">
    <property type="component" value="Unassembled WGS sequence"/>
</dbReference>
<evidence type="ECO:0000256" key="1">
    <source>
        <dbReference type="SAM" id="SignalP"/>
    </source>
</evidence>
<keyword evidence="3" id="KW-0378">Hydrolase</keyword>
<dbReference type="SUPFAM" id="SSF56935">
    <property type="entry name" value="Porins"/>
    <property type="match status" value="1"/>
</dbReference>
<keyword evidence="4" id="KW-1185">Reference proteome</keyword>
<keyword evidence="1" id="KW-0732">Signal</keyword>
<dbReference type="InterPro" id="IPR008969">
    <property type="entry name" value="CarboxyPept-like_regulatory"/>
</dbReference>
<name>A0A4R1KYY2_9BACT</name>
<dbReference type="EMBL" id="SMGK01000006">
    <property type="protein sequence ID" value="TCK70758.1"/>
    <property type="molecule type" value="Genomic_DNA"/>
</dbReference>
<dbReference type="Pfam" id="PF25183">
    <property type="entry name" value="OMP_b-brl_4"/>
    <property type="match status" value="1"/>
</dbReference>
<dbReference type="InterPro" id="IPR057601">
    <property type="entry name" value="Oar-like_b-barrel"/>
</dbReference>
<dbReference type="OrthoDB" id="97893at2"/>
<dbReference type="AlphaFoldDB" id="A0A4R1KYY2"/>
<dbReference type="Gene3D" id="2.60.40.1120">
    <property type="entry name" value="Carboxypeptidase-like, regulatory domain"/>
    <property type="match status" value="1"/>
</dbReference>